<protein>
    <submittedName>
        <fullName evidence="2">Uncharacterized protein</fullName>
    </submittedName>
</protein>
<accession>A0A9D9NBF4</accession>
<dbReference type="EMBL" id="JADIMH010000027">
    <property type="protein sequence ID" value="MBO8467104.1"/>
    <property type="molecule type" value="Genomic_DNA"/>
</dbReference>
<feature type="compositionally biased region" description="Basic and acidic residues" evidence="1">
    <location>
        <begin position="43"/>
        <end position="52"/>
    </location>
</feature>
<reference evidence="2" key="2">
    <citation type="journal article" date="2021" name="PeerJ">
        <title>Extensive microbial diversity within the chicken gut microbiome revealed by metagenomics and culture.</title>
        <authorList>
            <person name="Gilroy R."/>
            <person name="Ravi A."/>
            <person name="Getino M."/>
            <person name="Pursley I."/>
            <person name="Horton D.L."/>
            <person name="Alikhan N.F."/>
            <person name="Baker D."/>
            <person name="Gharbi K."/>
            <person name="Hall N."/>
            <person name="Watson M."/>
            <person name="Adriaenssens E.M."/>
            <person name="Foster-Nyarko E."/>
            <person name="Jarju S."/>
            <person name="Secka A."/>
            <person name="Antonio M."/>
            <person name="Oren A."/>
            <person name="Chaudhuri R.R."/>
            <person name="La Ragione R."/>
            <person name="Hildebrand F."/>
            <person name="Pallen M.J."/>
        </authorList>
    </citation>
    <scope>NUCLEOTIDE SEQUENCE</scope>
    <source>
        <strain evidence="2">B1-15692</strain>
    </source>
</reference>
<reference evidence="2" key="1">
    <citation type="submission" date="2020-10" db="EMBL/GenBank/DDBJ databases">
        <authorList>
            <person name="Gilroy R."/>
        </authorList>
    </citation>
    <scope>NUCLEOTIDE SEQUENCE</scope>
    <source>
        <strain evidence="2">B1-15692</strain>
    </source>
</reference>
<gene>
    <name evidence="2" type="ORF">IAB99_05005</name>
</gene>
<organism evidence="2 3">
    <name type="scientific">Candidatus Cryptobacteroides faecipullorum</name>
    <dbReference type="NCBI Taxonomy" id="2840764"/>
    <lineage>
        <taxon>Bacteria</taxon>
        <taxon>Pseudomonadati</taxon>
        <taxon>Bacteroidota</taxon>
        <taxon>Bacteroidia</taxon>
        <taxon>Bacteroidales</taxon>
        <taxon>Candidatus Cryptobacteroides</taxon>
    </lineage>
</organism>
<name>A0A9D9NBF4_9BACT</name>
<comment type="caution">
    <text evidence="2">The sequence shown here is derived from an EMBL/GenBank/DDBJ whole genome shotgun (WGS) entry which is preliminary data.</text>
</comment>
<sequence length="63" mass="7217">MTPGTLLREFRGRWKAENDTWNAFAGIPCQVGREKGHLERFRRDSVSGERQGDATWHTFAGKP</sequence>
<dbReference type="AlphaFoldDB" id="A0A9D9NBF4"/>
<evidence type="ECO:0000313" key="2">
    <source>
        <dbReference type="EMBL" id="MBO8467104.1"/>
    </source>
</evidence>
<evidence type="ECO:0000313" key="3">
    <source>
        <dbReference type="Proteomes" id="UP000823660"/>
    </source>
</evidence>
<proteinExistence type="predicted"/>
<dbReference type="Proteomes" id="UP000823660">
    <property type="component" value="Unassembled WGS sequence"/>
</dbReference>
<evidence type="ECO:0000256" key="1">
    <source>
        <dbReference type="SAM" id="MobiDB-lite"/>
    </source>
</evidence>
<feature type="region of interest" description="Disordered" evidence="1">
    <location>
        <begin position="43"/>
        <end position="63"/>
    </location>
</feature>